<dbReference type="Pfam" id="PF02357">
    <property type="entry name" value="NusG"/>
    <property type="match status" value="1"/>
</dbReference>
<comment type="caution">
    <text evidence="4">The sequence shown here is derived from an EMBL/GenBank/DDBJ whole genome shotgun (WGS) entry which is preliminary data.</text>
</comment>
<keyword evidence="2" id="KW-0812">Transmembrane</keyword>
<dbReference type="GO" id="GO:0006354">
    <property type="term" value="P:DNA-templated transcription elongation"/>
    <property type="evidence" value="ECO:0007669"/>
    <property type="project" value="InterPro"/>
</dbReference>
<feature type="transmembrane region" description="Helical" evidence="2">
    <location>
        <begin position="149"/>
        <end position="166"/>
    </location>
</feature>
<evidence type="ECO:0000256" key="2">
    <source>
        <dbReference type="SAM" id="Phobius"/>
    </source>
</evidence>
<gene>
    <name evidence="4" type="ORF">M099_3981</name>
</gene>
<keyword evidence="1" id="KW-0804">Transcription</keyword>
<keyword evidence="2" id="KW-1133">Transmembrane helix</keyword>
<organism evidence="4 5">
    <name type="scientific">Phocaeicola vulgatus str. 3975 RP4</name>
    <dbReference type="NCBI Taxonomy" id="1339352"/>
    <lineage>
        <taxon>Bacteria</taxon>
        <taxon>Pseudomonadati</taxon>
        <taxon>Bacteroidota</taxon>
        <taxon>Bacteroidia</taxon>
        <taxon>Bacteroidales</taxon>
        <taxon>Bacteroidaceae</taxon>
        <taxon>Phocaeicola</taxon>
    </lineage>
</organism>
<dbReference type="InterPro" id="IPR036735">
    <property type="entry name" value="NGN_dom_sf"/>
</dbReference>
<evidence type="ECO:0000313" key="5">
    <source>
        <dbReference type="Proteomes" id="UP000027661"/>
    </source>
</evidence>
<dbReference type="AlphaFoldDB" id="A0A069S5B9"/>
<accession>A0A069S5B9</accession>
<dbReference type="Gene3D" id="3.30.70.940">
    <property type="entry name" value="NusG, N-terminal domain"/>
    <property type="match status" value="1"/>
</dbReference>
<dbReference type="EMBL" id="JNHM01000146">
    <property type="protein sequence ID" value="KDS45285.1"/>
    <property type="molecule type" value="Genomic_DNA"/>
</dbReference>
<dbReference type="RefSeq" id="WP_032953552.1">
    <property type="nucleotide sequence ID" value="NZ_JNHM01000146.1"/>
</dbReference>
<name>A0A069S5B9_PHOVU</name>
<dbReference type="NCBIfam" id="NF033644">
    <property type="entry name" value="antiterm_UpxY"/>
    <property type="match status" value="1"/>
</dbReference>
<dbReference type="PATRIC" id="fig|1339352.3.peg.3735"/>
<evidence type="ECO:0000259" key="3">
    <source>
        <dbReference type="Pfam" id="PF02357"/>
    </source>
</evidence>
<proteinExistence type="predicted"/>
<protein>
    <submittedName>
        <fullName evidence="4">Transcription termination factor nusG family protein</fullName>
    </submittedName>
</protein>
<dbReference type="CDD" id="cd09895">
    <property type="entry name" value="NGN_SP_UpxY"/>
    <property type="match status" value="1"/>
</dbReference>
<dbReference type="Proteomes" id="UP000027661">
    <property type="component" value="Unassembled WGS sequence"/>
</dbReference>
<dbReference type="SUPFAM" id="SSF82679">
    <property type="entry name" value="N-utilization substance G protein NusG, N-terminal domain"/>
    <property type="match status" value="1"/>
</dbReference>
<dbReference type="InterPro" id="IPR006645">
    <property type="entry name" value="NGN-like_dom"/>
</dbReference>
<evidence type="ECO:0000256" key="1">
    <source>
        <dbReference type="ARBA" id="ARBA00023163"/>
    </source>
</evidence>
<reference evidence="4 5" key="1">
    <citation type="submission" date="2014-04" db="EMBL/GenBank/DDBJ databases">
        <authorList>
            <person name="Sears C."/>
            <person name="Carroll K."/>
            <person name="Sack B.R."/>
            <person name="Qadri F."/>
            <person name="Myers L.L."/>
            <person name="Chung G.-T."/>
            <person name="Escheverria P."/>
            <person name="Fraser C.M."/>
            <person name="Sadzewicz L."/>
            <person name="Shefchek K.A."/>
            <person name="Tallon L."/>
            <person name="Das S.P."/>
            <person name="Daugherty S."/>
            <person name="Mongodin E.F."/>
        </authorList>
    </citation>
    <scope>NUCLEOTIDE SEQUENCE [LARGE SCALE GENOMIC DNA]</scope>
    <source>
        <strain evidence="4 5">3975 RP4</strain>
    </source>
</reference>
<sequence>MMKKWYALKVFYNRFSEIKATLSRDGIESYIPMKTRSYPQPDGEVVIRRVPLVAMLMFLRCDDDYISSLNSILDEKAMVYHRPGTQIPASIPDEEMDMFIMLTSSMEDGFEQIPYDDNLVKNAEKYRVTGGEYAGVVGYYKRIKKNKRLVVPFEGLLILVATNYIPKCYLQEIV</sequence>
<keyword evidence="2" id="KW-0472">Membrane</keyword>
<evidence type="ECO:0000313" key="4">
    <source>
        <dbReference type="EMBL" id="KDS45285.1"/>
    </source>
</evidence>
<feature type="domain" description="NusG-like N-terminal" evidence="3">
    <location>
        <begin position="3"/>
        <end position="99"/>
    </location>
</feature>